<dbReference type="PANTHER" id="PTHR21567:SF9">
    <property type="entry name" value="CLIP-ASSOCIATING PROTEIN"/>
    <property type="match status" value="1"/>
</dbReference>
<protein>
    <recommendedName>
        <fullName evidence="7">TOG domain-containing protein</fullName>
    </recommendedName>
</protein>
<feature type="region of interest" description="Disordered" evidence="6">
    <location>
        <begin position="908"/>
        <end position="944"/>
    </location>
</feature>
<dbReference type="GeneID" id="19303523"/>
<evidence type="ECO:0000256" key="1">
    <source>
        <dbReference type="ARBA" id="ARBA00004186"/>
    </source>
</evidence>
<name>S7RXC4_GLOTA</name>
<dbReference type="GO" id="GO:1990023">
    <property type="term" value="C:mitotic spindle midzone"/>
    <property type="evidence" value="ECO:0007669"/>
    <property type="project" value="TreeGrafter"/>
</dbReference>
<dbReference type="InterPro" id="IPR011989">
    <property type="entry name" value="ARM-like"/>
</dbReference>
<feature type="compositionally biased region" description="Low complexity" evidence="6">
    <location>
        <begin position="344"/>
        <end position="359"/>
    </location>
</feature>
<evidence type="ECO:0000256" key="6">
    <source>
        <dbReference type="SAM" id="MobiDB-lite"/>
    </source>
</evidence>
<feature type="compositionally biased region" description="Polar residues" evidence="6">
    <location>
        <begin position="330"/>
        <end position="343"/>
    </location>
</feature>
<organism evidence="8 9">
    <name type="scientific">Gloeophyllum trabeum (strain ATCC 11539 / FP-39264 / Madison 617)</name>
    <name type="common">Brown rot fungus</name>
    <dbReference type="NCBI Taxonomy" id="670483"/>
    <lineage>
        <taxon>Eukaryota</taxon>
        <taxon>Fungi</taxon>
        <taxon>Dikarya</taxon>
        <taxon>Basidiomycota</taxon>
        <taxon>Agaricomycotina</taxon>
        <taxon>Agaricomycetes</taxon>
        <taxon>Gloeophyllales</taxon>
        <taxon>Gloeophyllaceae</taxon>
        <taxon>Gloeophyllum</taxon>
    </lineage>
</organism>
<evidence type="ECO:0000313" key="8">
    <source>
        <dbReference type="EMBL" id="EPQ59550.1"/>
    </source>
</evidence>
<evidence type="ECO:0000259" key="7">
    <source>
        <dbReference type="SMART" id="SM01349"/>
    </source>
</evidence>
<gene>
    <name evidence="8" type="ORF">GLOTRDRAFT_136395</name>
</gene>
<dbReference type="OrthoDB" id="46159at2759"/>
<dbReference type="eggNOG" id="ENOG502QT5T">
    <property type="taxonomic scope" value="Eukaryota"/>
</dbReference>
<reference evidence="8 9" key="1">
    <citation type="journal article" date="2012" name="Science">
        <title>The Paleozoic origin of enzymatic lignin decomposition reconstructed from 31 fungal genomes.</title>
        <authorList>
            <person name="Floudas D."/>
            <person name="Binder M."/>
            <person name="Riley R."/>
            <person name="Barry K."/>
            <person name="Blanchette R.A."/>
            <person name="Henrissat B."/>
            <person name="Martinez A.T."/>
            <person name="Otillar R."/>
            <person name="Spatafora J.W."/>
            <person name="Yadav J.S."/>
            <person name="Aerts A."/>
            <person name="Benoit I."/>
            <person name="Boyd A."/>
            <person name="Carlson A."/>
            <person name="Copeland A."/>
            <person name="Coutinho P.M."/>
            <person name="de Vries R.P."/>
            <person name="Ferreira P."/>
            <person name="Findley K."/>
            <person name="Foster B."/>
            <person name="Gaskell J."/>
            <person name="Glotzer D."/>
            <person name="Gorecki P."/>
            <person name="Heitman J."/>
            <person name="Hesse C."/>
            <person name="Hori C."/>
            <person name="Igarashi K."/>
            <person name="Jurgens J.A."/>
            <person name="Kallen N."/>
            <person name="Kersten P."/>
            <person name="Kohler A."/>
            <person name="Kuees U."/>
            <person name="Kumar T.K.A."/>
            <person name="Kuo A."/>
            <person name="LaButti K."/>
            <person name="Larrondo L.F."/>
            <person name="Lindquist E."/>
            <person name="Ling A."/>
            <person name="Lombard V."/>
            <person name="Lucas S."/>
            <person name="Lundell T."/>
            <person name="Martin R."/>
            <person name="McLaughlin D.J."/>
            <person name="Morgenstern I."/>
            <person name="Morin E."/>
            <person name="Murat C."/>
            <person name="Nagy L.G."/>
            <person name="Nolan M."/>
            <person name="Ohm R.A."/>
            <person name="Patyshakuliyeva A."/>
            <person name="Rokas A."/>
            <person name="Ruiz-Duenas F.J."/>
            <person name="Sabat G."/>
            <person name="Salamov A."/>
            <person name="Samejima M."/>
            <person name="Schmutz J."/>
            <person name="Slot J.C."/>
            <person name="St John F."/>
            <person name="Stenlid J."/>
            <person name="Sun H."/>
            <person name="Sun S."/>
            <person name="Syed K."/>
            <person name="Tsang A."/>
            <person name="Wiebenga A."/>
            <person name="Young D."/>
            <person name="Pisabarro A."/>
            <person name="Eastwood D.C."/>
            <person name="Martin F."/>
            <person name="Cullen D."/>
            <person name="Grigoriev I.V."/>
            <person name="Hibbett D.S."/>
        </authorList>
    </citation>
    <scope>NUCLEOTIDE SEQUENCE [LARGE SCALE GENOMIC DNA]</scope>
    <source>
        <strain evidence="8 9">ATCC 11539</strain>
    </source>
</reference>
<dbReference type="EMBL" id="KB469297">
    <property type="protein sequence ID" value="EPQ59550.1"/>
    <property type="molecule type" value="Genomic_DNA"/>
</dbReference>
<dbReference type="GO" id="GO:0008017">
    <property type="term" value="F:microtubule binding"/>
    <property type="evidence" value="ECO:0007669"/>
    <property type="project" value="TreeGrafter"/>
</dbReference>
<feature type="compositionally biased region" description="Low complexity" evidence="6">
    <location>
        <begin position="747"/>
        <end position="757"/>
    </location>
</feature>
<feature type="compositionally biased region" description="Low complexity" evidence="6">
    <location>
        <begin position="699"/>
        <end position="711"/>
    </location>
</feature>
<feature type="compositionally biased region" description="Polar residues" evidence="6">
    <location>
        <begin position="712"/>
        <end position="726"/>
    </location>
</feature>
<dbReference type="InterPro" id="IPR016024">
    <property type="entry name" value="ARM-type_fold"/>
</dbReference>
<keyword evidence="4" id="KW-0493">Microtubule</keyword>
<keyword evidence="9" id="KW-1185">Reference proteome</keyword>
<evidence type="ECO:0000256" key="2">
    <source>
        <dbReference type="ARBA" id="ARBA00009549"/>
    </source>
</evidence>
<evidence type="ECO:0000313" key="9">
    <source>
        <dbReference type="Proteomes" id="UP000030669"/>
    </source>
</evidence>
<dbReference type="GO" id="GO:0005876">
    <property type="term" value="C:spindle microtubule"/>
    <property type="evidence" value="ECO:0007669"/>
    <property type="project" value="TreeGrafter"/>
</dbReference>
<dbReference type="InterPro" id="IPR034085">
    <property type="entry name" value="TOG"/>
</dbReference>
<feature type="region of interest" description="Disordered" evidence="6">
    <location>
        <begin position="974"/>
        <end position="995"/>
    </location>
</feature>
<dbReference type="STRING" id="670483.S7RXC4"/>
<feature type="region of interest" description="Disordered" evidence="6">
    <location>
        <begin position="289"/>
        <end position="359"/>
    </location>
</feature>
<feature type="compositionally biased region" description="Low complexity" evidence="6">
    <location>
        <begin position="676"/>
        <end position="687"/>
    </location>
</feature>
<evidence type="ECO:0000256" key="3">
    <source>
        <dbReference type="ARBA" id="ARBA00022618"/>
    </source>
</evidence>
<keyword evidence="5" id="KW-0131">Cell cycle</keyword>
<dbReference type="HOGENOM" id="CLU_003840_0_0_1"/>
<feature type="domain" description="TOG" evidence="7">
    <location>
        <begin position="33"/>
        <end position="280"/>
    </location>
</feature>
<evidence type="ECO:0000256" key="4">
    <source>
        <dbReference type="ARBA" id="ARBA00022701"/>
    </source>
</evidence>
<evidence type="ECO:0000256" key="5">
    <source>
        <dbReference type="ARBA" id="ARBA00022776"/>
    </source>
</evidence>
<proteinExistence type="inferred from homology"/>
<feature type="compositionally biased region" description="Polar residues" evidence="6">
    <location>
        <begin position="931"/>
        <end position="943"/>
    </location>
</feature>
<dbReference type="PANTHER" id="PTHR21567">
    <property type="entry name" value="CLASP"/>
    <property type="match status" value="1"/>
</dbReference>
<dbReference type="GO" id="GO:0090307">
    <property type="term" value="P:mitotic spindle assembly"/>
    <property type="evidence" value="ECO:0007669"/>
    <property type="project" value="TreeGrafter"/>
</dbReference>
<dbReference type="SMART" id="SM01349">
    <property type="entry name" value="TOG"/>
    <property type="match status" value="2"/>
</dbReference>
<dbReference type="SUPFAM" id="SSF48371">
    <property type="entry name" value="ARM repeat"/>
    <property type="match status" value="1"/>
</dbReference>
<dbReference type="KEGG" id="gtr:GLOTRDRAFT_136395"/>
<comment type="similarity">
    <text evidence="2">Belongs to the CLASP family.</text>
</comment>
<dbReference type="GO" id="GO:0005881">
    <property type="term" value="C:cytoplasmic microtubule"/>
    <property type="evidence" value="ECO:0007669"/>
    <property type="project" value="TreeGrafter"/>
</dbReference>
<accession>S7RXC4</accession>
<dbReference type="Gene3D" id="1.25.10.10">
    <property type="entry name" value="Leucine-rich Repeat Variant"/>
    <property type="match status" value="2"/>
</dbReference>
<feature type="domain" description="TOG" evidence="7">
    <location>
        <begin position="385"/>
        <end position="629"/>
    </location>
</feature>
<dbReference type="InterPro" id="IPR024395">
    <property type="entry name" value="CLASP_N_dom"/>
</dbReference>
<dbReference type="Proteomes" id="UP000030669">
    <property type="component" value="Unassembled WGS sequence"/>
</dbReference>
<feature type="region of interest" description="Disordered" evidence="6">
    <location>
        <begin position="656"/>
        <end position="859"/>
    </location>
</feature>
<dbReference type="OMA" id="VHIRRTH"/>
<comment type="subcellular location">
    <subcellularLocation>
        <location evidence="1">Cytoplasm</location>
        <location evidence="1">Cytoskeleton</location>
        <location evidence="1">Spindle</location>
    </subcellularLocation>
</comment>
<dbReference type="GO" id="GO:0005815">
    <property type="term" value="C:microtubule organizing center"/>
    <property type="evidence" value="ECO:0007669"/>
    <property type="project" value="TreeGrafter"/>
</dbReference>
<dbReference type="Pfam" id="PF12348">
    <property type="entry name" value="CLASP_N"/>
    <property type="match status" value="1"/>
</dbReference>
<keyword evidence="3" id="KW-0132">Cell division</keyword>
<dbReference type="GO" id="GO:0051301">
    <property type="term" value="P:cell division"/>
    <property type="evidence" value="ECO:0007669"/>
    <property type="project" value="UniProtKB-KW"/>
</dbReference>
<feature type="compositionally biased region" description="Polar residues" evidence="6">
    <location>
        <begin position="788"/>
        <end position="803"/>
    </location>
</feature>
<sequence>MDADDSTLSRLVNQCKSGDVDAKIDAVTKLQAEFESGVEVKILHSESDLWLNPSSQINDPDALINALKACLRISHQHLTTATLSALPPLLPLLISRPVQSRHVNAQSPAASTSSSTSAIIDTSTLRHVLLAFLPSPGVIDRLGDSREKAREKARETLVILGGMAFRSGSGALAKSGSGKGPETPLQIFERYLRESGFASKVWRVREQSILTLVHIRRAHHLFPLRAYLPLLVGALEDGDANVRECARQSVVELFTGPGITDMARSDLKKELTKQGVRKTTADTILTRVFAGGGAGSNPQSDAGSEDGDVRSTGPAGRKPYVPPSLALMNRSKSGPATTTARTVSQSSSAIPSRPASRAAMVVSPPLPTPTSESGTAEVKPVYIASGRDLENEFAAMEKPFEGKETEHNWVARDQSITRVRGMLKTEVHVQYTDIFFAHLKQFLNWSLKTLTSLRTTVSINTCLMYAELATTLGTALDPFCDVLYINLLKMSSLTKKIVAQQSQDTVTTLMHHTSAQPRIIIPILWTTLQDKNVQARVYAIGHVKIYMEVHGARARHAIEAHGGHDILEKCVKKGLADPNPGVRAGSRACFWSFEAVWHDKGQAILAASDATVRKALEKDCPNPQAAAAVLPPKTPTVKKSSVAAAIAATRAKAKAVATAPPTLRHQATSTAHAVRATSPPASGPTSPYGRATSPLGTVSRSISPSSPPRSRVMSTGTRTIGRSASHNAVPGSQHARSVSGPGIRAASPTSPVSSSSSMDPFAARRASPLASSTAGRGLSELRKAMQTALPSSPESTTAHSTPTPAGGRGSTELRRAMQTALPASPENTTAHVPRSSPATVGKPTPGTRRAPLASVVPSATTRQSLLMPKTNGNLDDDSLLMATQIPVPEDSDEDMDIDQSMNLISFSTPYELYPPPAPPSATDSAVRTPVSPKSTDNLLSSPPNERVVEDAMRARAEQAESAAERLLELVDPEEDGAHASPIPPSLLPSSESSGTVKVKAKPAVAAALRNGMAPPATPANRSTAILKQAAMFKDSPAYNGKSASLLDVLQDKKHETGWWLKRKILIDQGTPLKAGQPSERASELEGYISALQSGEADVRTLQKLALLCSENPVANPSASTDGFMDPSSPFIDKTVTLSTRSSEIWSREKRFNRLFNALIQYLNPERSEDELEYGLIVLWEMLENQAPLLEGHESDIFSVMLQVRYCNKLNVLEATNTIRDAATTRIEPVYGVTTLHANLRTFLAAPAPAFATAEAKSTIYAFGLVAMGKFILRLPAEIVEDELPRLRATLIAALNDTTSLIVRESAAACIIAAQLVLRDETHLFALLDGLADEKKNLLTYLFDKHGARGFEQDSSGMERLEREMRRLDTRTSTPVKRA</sequence>
<keyword evidence="5" id="KW-0498">Mitosis</keyword>
<dbReference type="RefSeq" id="XP_007862501.1">
    <property type="nucleotide sequence ID" value="XM_007864310.1"/>
</dbReference>